<dbReference type="EMBL" id="CP021422">
    <property type="protein sequence ID" value="ASB39380.1"/>
    <property type="molecule type" value="Genomic_DNA"/>
</dbReference>
<reference evidence="7 9" key="3">
    <citation type="submission" date="2020-11" db="EMBL/GenBank/DDBJ databases">
        <title>Closed and high quality bacterial genomes of the OMM12 community.</title>
        <authorList>
            <person name="Marbouty M."/>
            <person name="Lamy-Besnier Q."/>
            <person name="Debarbieux L."/>
            <person name="Koszul R."/>
        </authorList>
    </citation>
    <scope>NUCLEOTIDE SEQUENCE [LARGE SCALE GENOMIC DNA]</scope>
    <source>
        <strain evidence="7 9">KB18</strain>
    </source>
</reference>
<dbReference type="Proteomes" id="UP000196710">
    <property type="component" value="Chromosome"/>
</dbReference>
<name>A0A1Z2XLS0_9FIRM</name>
<dbReference type="PROSITE" id="PS01117">
    <property type="entry name" value="HTH_MARR_1"/>
    <property type="match status" value="1"/>
</dbReference>
<dbReference type="EMBL" id="CP065321">
    <property type="protein sequence ID" value="QQR28672.1"/>
    <property type="molecule type" value="Genomic_DNA"/>
</dbReference>
<evidence type="ECO:0000259" key="5">
    <source>
        <dbReference type="PROSITE" id="PS50995"/>
    </source>
</evidence>
<dbReference type="GO" id="GO:0003677">
    <property type="term" value="F:DNA binding"/>
    <property type="evidence" value="ECO:0007669"/>
    <property type="project" value="UniProtKB-KW"/>
</dbReference>
<dbReference type="GO" id="GO:0003700">
    <property type="term" value="F:DNA-binding transcription factor activity"/>
    <property type="evidence" value="ECO:0007669"/>
    <property type="project" value="InterPro"/>
</dbReference>
<dbReference type="PROSITE" id="PS50995">
    <property type="entry name" value="HTH_MARR_2"/>
    <property type="match status" value="1"/>
</dbReference>
<reference evidence="8" key="2">
    <citation type="submission" date="2017-05" db="EMBL/GenBank/DDBJ databases">
        <title>Improved OligoMM genomes.</title>
        <authorList>
            <person name="Garzetti D."/>
        </authorList>
    </citation>
    <scope>NUCLEOTIDE SEQUENCE [LARGE SCALE GENOMIC DNA]</scope>
    <source>
        <strain evidence="8">KB18</strain>
    </source>
</reference>
<feature type="compositionally biased region" description="Basic and acidic residues" evidence="4">
    <location>
        <begin position="171"/>
        <end position="194"/>
    </location>
</feature>
<dbReference type="InterPro" id="IPR011991">
    <property type="entry name" value="ArsR-like_HTH"/>
</dbReference>
<sequence>MRHKENYEKHVAQRRAHYESEDTNGRLVINLRDISHTMRDLSEGRGSQKRVLILLLETGPITQRELTERLGIQPGSASEVVAKLENAGLLTRTESESDRRTVDVTMTGEGERQAKEAKSQREGRHREMFAALSEEEKSQLLGLLEKVNRDWESRYAQRQCHHQGRHGKHGPHSEQEGHELRHEGSAEDRPHCNHDCLNCPNPCGKGRALRESGR</sequence>
<protein>
    <submittedName>
        <fullName evidence="7">MarR family transcriptional regulator</fullName>
    </submittedName>
</protein>
<evidence type="ECO:0000313" key="8">
    <source>
        <dbReference type="Proteomes" id="UP000196710"/>
    </source>
</evidence>
<evidence type="ECO:0000313" key="9">
    <source>
        <dbReference type="Proteomes" id="UP000596035"/>
    </source>
</evidence>
<feature type="region of interest" description="Disordered" evidence="4">
    <location>
        <begin position="156"/>
        <end position="194"/>
    </location>
</feature>
<keyword evidence="8" id="KW-1185">Reference proteome</keyword>
<dbReference type="CDD" id="cd00090">
    <property type="entry name" value="HTH_ARSR"/>
    <property type="match status" value="1"/>
</dbReference>
<evidence type="ECO:0000313" key="6">
    <source>
        <dbReference type="EMBL" id="ASB39380.1"/>
    </source>
</evidence>
<dbReference type="InterPro" id="IPR036388">
    <property type="entry name" value="WH-like_DNA-bd_sf"/>
</dbReference>
<feature type="compositionally biased region" description="Basic residues" evidence="4">
    <location>
        <begin position="159"/>
        <end position="170"/>
    </location>
</feature>
<dbReference type="AlphaFoldDB" id="A0A1Z2XLS0"/>
<keyword evidence="2" id="KW-0238">DNA-binding</keyword>
<dbReference type="KEGG" id="amur:ADH66_01135"/>
<dbReference type="PRINTS" id="PR00598">
    <property type="entry name" value="HTHMARR"/>
</dbReference>
<dbReference type="Gene3D" id="1.10.10.10">
    <property type="entry name" value="Winged helix-like DNA-binding domain superfamily/Winged helix DNA-binding domain"/>
    <property type="match status" value="1"/>
</dbReference>
<proteinExistence type="predicted"/>
<evidence type="ECO:0000256" key="1">
    <source>
        <dbReference type="ARBA" id="ARBA00023015"/>
    </source>
</evidence>
<evidence type="ECO:0000256" key="2">
    <source>
        <dbReference type="ARBA" id="ARBA00023125"/>
    </source>
</evidence>
<dbReference type="SMART" id="SM00347">
    <property type="entry name" value="HTH_MARR"/>
    <property type="match status" value="1"/>
</dbReference>
<evidence type="ECO:0000313" key="7">
    <source>
        <dbReference type="EMBL" id="QQR28672.1"/>
    </source>
</evidence>
<keyword evidence="3" id="KW-0804">Transcription</keyword>
<dbReference type="Proteomes" id="UP000596035">
    <property type="component" value="Chromosome"/>
</dbReference>
<evidence type="ECO:0000256" key="4">
    <source>
        <dbReference type="SAM" id="MobiDB-lite"/>
    </source>
</evidence>
<dbReference type="InterPro" id="IPR023187">
    <property type="entry name" value="Tscrpt_reg_MarR-type_CS"/>
</dbReference>
<dbReference type="InterPro" id="IPR036390">
    <property type="entry name" value="WH_DNA-bd_sf"/>
</dbReference>
<dbReference type="RefSeq" id="WP_066536758.1">
    <property type="nucleotide sequence ID" value="NZ_CP021422.1"/>
</dbReference>
<keyword evidence="1" id="KW-0805">Transcription regulation</keyword>
<dbReference type="Pfam" id="PF01047">
    <property type="entry name" value="MarR"/>
    <property type="match status" value="1"/>
</dbReference>
<dbReference type="InterPro" id="IPR000835">
    <property type="entry name" value="HTH_MarR-typ"/>
</dbReference>
<organism evidence="7 9">
    <name type="scientific">Acutalibacter muris</name>
    <dbReference type="NCBI Taxonomy" id="1796620"/>
    <lineage>
        <taxon>Bacteria</taxon>
        <taxon>Bacillati</taxon>
        <taxon>Bacillota</taxon>
        <taxon>Clostridia</taxon>
        <taxon>Eubacteriales</taxon>
        <taxon>Acutalibacteraceae</taxon>
        <taxon>Acutalibacter</taxon>
    </lineage>
</organism>
<dbReference type="PANTHER" id="PTHR42756">
    <property type="entry name" value="TRANSCRIPTIONAL REGULATOR, MARR"/>
    <property type="match status" value="1"/>
</dbReference>
<reference evidence="6" key="1">
    <citation type="journal article" date="2017" name="Genome Announc.">
        <title>High-Quality Whole-Genome Sequences of the Oligo-Mouse-Microbiota Bacterial Community.</title>
        <authorList>
            <person name="Garzetti D."/>
            <person name="Brugiroux S."/>
            <person name="Bunk B."/>
            <person name="Pukall R."/>
            <person name="McCoy K.D."/>
            <person name="Macpherson A.J."/>
            <person name="Stecher B."/>
        </authorList>
    </citation>
    <scope>NUCLEOTIDE SEQUENCE</scope>
    <source>
        <strain evidence="6">KB18</strain>
    </source>
</reference>
<dbReference type="SUPFAM" id="SSF46785">
    <property type="entry name" value="Winged helix' DNA-binding domain"/>
    <property type="match status" value="1"/>
</dbReference>
<evidence type="ECO:0000256" key="3">
    <source>
        <dbReference type="ARBA" id="ARBA00023163"/>
    </source>
</evidence>
<feature type="domain" description="HTH marR-type" evidence="5">
    <location>
        <begin position="1"/>
        <end position="149"/>
    </location>
</feature>
<dbReference type="PANTHER" id="PTHR42756:SF1">
    <property type="entry name" value="TRANSCRIPTIONAL REPRESSOR OF EMRAB OPERON"/>
    <property type="match status" value="1"/>
</dbReference>
<accession>A0A1Z2XLS0</accession>
<gene>
    <name evidence="6" type="ORF">ADH66_01135</name>
    <name evidence="7" type="ORF">I5Q82_11135</name>
</gene>